<keyword evidence="5 9" id="KW-0653">Protein transport</keyword>
<keyword evidence="2 9" id="KW-0813">Transport</keyword>
<evidence type="ECO:0000256" key="8">
    <source>
        <dbReference type="ARBA" id="ARBA00023136"/>
    </source>
</evidence>
<gene>
    <name evidence="9 11" type="primary">tatA</name>
    <name evidence="11" type="ORF">HPSA20_0354</name>
</gene>
<dbReference type="PANTHER" id="PTHR42982:SF1">
    <property type="entry name" value="SEC-INDEPENDENT PROTEIN TRANSLOCASE PROTEIN TATA"/>
    <property type="match status" value="1"/>
</dbReference>
<comment type="function">
    <text evidence="9">Part of the twin-arginine translocation (Tat) system that transports large folded proteins containing a characteristic twin-arginine motif in their signal peptide across membranes. TatA could form the protein-conducting channel of the Tat system.</text>
</comment>
<keyword evidence="6 9" id="KW-1133">Transmembrane helix</keyword>
<dbReference type="InterPro" id="IPR006312">
    <property type="entry name" value="TatA/E"/>
</dbReference>
<evidence type="ECO:0000256" key="6">
    <source>
        <dbReference type="ARBA" id="ARBA00022989"/>
    </source>
</evidence>
<dbReference type="Proteomes" id="UP000015920">
    <property type="component" value="Chromosome"/>
</dbReference>
<dbReference type="GO" id="GO:0043953">
    <property type="term" value="P:protein transport by the Tat complex"/>
    <property type="evidence" value="ECO:0007669"/>
    <property type="project" value="UniProtKB-UniRule"/>
</dbReference>
<keyword evidence="3 9" id="KW-1003">Cell membrane</keyword>
<dbReference type="HOGENOM" id="CLU_086034_5_4_7"/>
<organism evidence="11 12">
    <name type="scientific">Helicobacter pylori SouthAfrica20</name>
    <dbReference type="NCBI Taxonomy" id="1352356"/>
    <lineage>
        <taxon>Bacteria</taxon>
        <taxon>Pseudomonadati</taxon>
        <taxon>Campylobacterota</taxon>
        <taxon>Epsilonproteobacteria</taxon>
        <taxon>Campylobacterales</taxon>
        <taxon>Helicobacteraceae</taxon>
        <taxon>Helicobacter</taxon>
    </lineage>
</organism>
<evidence type="ECO:0000256" key="7">
    <source>
        <dbReference type="ARBA" id="ARBA00023010"/>
    </source>
</evidence>
<evidence type="ECO:0000256" key="1">
    <source>
        <dbReference type="ARBA" id="ARBA00004162"/>
    </source>
</evidence>
<feature type="region of interest" description="Disordered" evidence="10">
    <location>
        <begin position="48"/>
        <end position="81"/>
    </location>
</feature>
<evidence type="ECO:0000313" key="12">
    <source>
        <dbReference type="Proteomes" id="UP000015920"/>
    </source>
</evidence>
<dbReference type="HAMAP" id="MF_00236">
    <property type="entry name" value="TatA_E"/>
    <property type="match status" value="1"/>
</dbReference>
<comment type="similarity">
    <text evidence="9">Belongs to the TatA/E family.</text>
</comment>
<evidence type="ECO:0000256" key="9">
    <source>
        <dbReference type="HAMAP-Rule" id="MF_00236"/>
    </source>
</evidence>
<dbReference type="AlphaFoldDB" id="T1U8A5"/>
<feature type="compositionally biased region" description="Basic and acidic residues" evidence="10">
    <location>
        <begin position="66"/>
        <end position="81"/>
    </location>
</feature>
<dbReference type="Gene3D" id="1.20.5.3310">
    <property type="match status" value="1"/>
</dbReference>
<comment type="subunit">
    <text evidence="9">Forms a complex with TatC.</text>
</comment>
<evidence type="ECO:0000256" key="3">
    <source>
        <dbReference type="ARBA" id="ARBA00022475"/>
    </source>
</evidence>
<feature type="transmembrane region" description="Helical" evidence="9">
    <location>
        <begin position="6"/>
        <end position="23"/>
    </location>
</feature>
<sequence length="81" mass="8909">MGGFTSIWHWVIVLLVIVLLFGAKKIPELAKGLGSGIKNFKKAVKDDEEEAKNEPKTLDAQAAQAKVHESSEMKSTQKQES</sequence>
<evidence type="ECO:0000256" key="5">
    <source>
        <dbReference type="ARBA" id="ARBA00022927"/>
    </source>
</evidence>
<keyword evidence="8 9" id="KW-0472">Membrane</keyword>
<comment type="subcellular location">
    <subcellularLocation>
        <location evidence="1 9">Cell membrane</location>
        <topology evidence="1 9">Single-pass membrane protein</topology>
    </subcellularLocation>
</comment>
<dbReference type="EMBL" id="CP006691">
    <property type="protein sequence ID" value="AGT73595.1"/>
    <property type="molecule type" value="Genomic_DNA"/>
</dbReference>
<dbReference type="Pfam" id="PF02416">
    <property type="entry name" value="TatA_B_E"/>
    <property type="match status" value="1"/>
</dbReference>
<evidence type="ECO:0000256" key="2">
    <source>
        <dbReference type="ARBA" id="ARBA00022448"/>
    </source>
</evidence>
<evidence type="ECO:0000256" key="4">
    <source>
        <dbReference type="ARBA" id="ARBA00022692"/>
    </source>
</evidence>
<name>T1U8A5_HELPX</name>
<evidence type="ECO:0000256" key="10">
    <source>
        <dbReference type="SAM" id="MobiDB-lite"/>
    </source>
</evidence>
<accession>T1U8A5</accession>
<keyword evidence="7 9" id="KW-0811">Translocation</keyword>
<dbReference type="PANTHER" id="PTHR42982">
    <property type="entry name" value="SEC-INDEPENDENT PROTEIN TRANSLOCASE PROTEIN TATA"/>
    <property type="match status" value="1"/>
</dbReference>
<dbReference type="GO" id="GO:0008320">
    <property type="term" value="F:protein transmembrane transporter activity"/>
    <property type="evidence" value="ECO:0007669"/>
    <property type="project" value="UniProtKB-UniRule"/>
</dbReference>
<dbReference type="NCBIfam" id="TIGR01411">
    <property type="entry name" value="tatAE"/>
    <property type="match status" value="1"/>
</dbReference>
<protein>
    <recommendedName>
        <fullName evidence="9">Sec-independent protein translocase protein TatA</fullName>
    </recommendedName>
</protein>
<dbReference type="InterPro" id="IPR003369">
    <property type="entry name" value="TatA/B/E"/>
</dbReference>
<proteinExistence type="inferred from homology"/>
<dbReference type="PATRIC" id="fig|1352356.3.peg.344"/>
<dbReference type="GO" id="GO:0033281">
    <property type="term" value="C:TAT protein transport complex"/>
    <property type="evidence" value="ECO:0007669"/>
    <property type="project" value="UniProtKB-UniRule"/>
</dbReference>
<evidence type="ECO:0000313" key="11">
    <source>
        <dbReference type="EMBL" id="AGT73595.1"/>
    </source>
</evidence>
<reference evidence="11 12" key="1">
    <citation type="journal article" date="2013" name="Genome Announc.">
        <title>Genome Sequences of Three hpAfrica2 Strains of Helicobacter pylori.</title>
        <authorList>
            <person name="Duncan S.S."/>
            <person name="Bertoli M.T."/>
            <person name="Kersulyte D."/>
            <person name="Valk P.L."/>
            <person name="Tamma S."/>
            <person name="Segal I."/>
            <person name="McClain M.S."/>
            <person name="Cover T.L."/>
            <person name="Berg D.E."/>
        </authorList>
    </citation>
    <scope>NUCLEOTIDE SEQUENCE [LARGE SCALE GENOMIC DNA]</scope>
    <source>
        <strain evidence="11">SouthAfrica20</strain>
    </source>
</reference>
<keyword evidence="4 9" id="KW-0812">Transmembrane</keyword>
<dbReference type="KEGG" id="hpys:HPSA20_0354"/>